<dbReference type="EMBL" id="JABWUV010000049">
    <property type="protein sequence ID" value="KAF6268035.1"/>
    <property type="molecule type" value="Genomic_DNA"/>
</dbReference>
<feature type="compositionally biased region" description="Basic residues" evidence="1">
    <location>
        <begin position="114"/>
        <end position="123"/>
    </location>
</feature>
<feature type="region of interest" description="Disordered" evidence="1">
    <location>
        <begin position="228"/>
        <end position="258"/>
    </location>
</feature>
<keyword evidence="3" id="KW-1185">Reference proteome</keyword>
<dbReference type="Proteomes" id="UP000527355">
    <property type="component" value="Unassembled WGS sequence"/>
</dbReference>
<protein>
    <submittedName>
        <fullName evidence="2">Uncharacterized protein</fullName>
    </submittedName>
</protein>
<organism evidence="2 3">
    <name type="scientific">Myotis myotis</name>
    <name type="common">Greater mouse-eared bat</name>
    <name type="synonym">Vespertilio myotis</name>
    <dbReference type="NCBI Taxonomy" id="51298"/>
    <lineage>
        <taxon>Eukaryota</taxon>
        <taxon>Metazoa</taxon>
        <taxon>Chordata</taxon>
        <taxon>Craniata</taxon>
        <taxon>Vertebrata</taxon>
        <taxon>Euteleostomi</taxon>
        <taxon>Mammalia</taxon>
        <taxon>Eutheria</taxon>
        <taxon>Laurasiatheria</taxon>
        <taxon>Chiroptera</taxon>
        <taxon>Yangochiroptera</taxon>
        <taxon>Vespertilionidae</taxon>
        <taxon>Myotis</taxon>
    </lineage>
</organism>
<gene>
    <name evidence="2" type="ORF">mMyoMyo1_011300</name>
</gene>
<reference evidence="2 3" key="1">
    <citation type="journal article" date="2020" name="Nature">
        <title>Six reference-quality genomes reveal evolution of bat adaptations.</title>
        <authorList>
            <person name="Jebb D."/>
            <person name="Huang Z."/>
            <person name="Pippel M."/>
            <person name="Hughes G.M."/>
            <person name="Lavrichenko K."/>
            <person name="Devanna P."/>
            <person name="Winkler S."/>
            <person name="Jermiin L.S."/>
            <person name="Skirmuntt E.C."/>
            <person name="Katzourakis A."/>
            <person name="Burkitt-Gray L."/>
            <person name="Ray D.A."/>
            <person name="Sullivan K.A.M."/>
            <person name="Roscito J.G."/>
            <person name="Kirilenko B.M."/>
            <person name="Davalos L.M."/>
            <person name="Corthals A.P."/>
            <person name="Power M.L."/>
            <person name="Jones G."/>
            <person name="Ransome R.D."/>
            <person name="Dechmann D.K.N."/>
            <person name="Locatelli A.G."/>
            <person name="Puechmaille S.J."/>
            <person name="Fedrigo O."/>
            <person name="Jarvis E.D."/>
            <person name="Hiller M."/>
            <person name="Vernes S.C."/>
            <person name="Myers E.W."/>
            <person name="Teeling E.C."/>
        </authorList>
    </citation>
    <scope>NUCLEOTIDE SEQUENCE [LARGE SCALE GENOMIC DNA]</scope>
    <source>
        <strain evidence="2">MMyoMyo1</strain>
        <tissue evidence="2">Flight muscle</tissue>
    </source>
</reference>
<accession>A0A7J7QWD1</accession>
<evidence type="ECO:0000313" key="2">
    <source>
        <dbReference type="EMBL" id="KAF6268035.1"/>
    </source>
</evidence>
<feature type="compositionally biased region" description="Polar residues" evidence="1">
    <location>
        <begin position="65"/>
        <end position="84"/>
    </location>
</feature>
<feature type="compositionally biased region" description="Basic and acidic residues" evidence="1">
    <location>
        <begin position="245"/>
        <end position="258"/>
    </location>
</feature>
<comment type="caution">
    <text evidence="2">The sequence shown here is derived from an EMBL/GenBank/DDBJ whole genome shotgun (WGS) entry which is preliminary data.</text>
</comment>
<proteinExistence type="predicted"/>
<name>A0A7J7QWD1_MYOMY</name>
<evidence type="ECO:0000313" key="3">
    <source>
        <dbReference type="Proteomes" id="UP000527355"/>
    </source>
</evidence>
<feature type="region of interest" description="Disordered" evidence="1">
    <location>
        <begin position="1"/>
        <end position="45"/>
    </location>
</feature>
<dbReference type="AlphaFoldDB" id="A0A7J7QWD1"/>
<evidence type="ECO:0000256" key="1">
    <source>
        <dbReference type="SAM" id="MobiDB-lite"/>
    </source>
</evidence>
<sequence>MQAVASPQPRSSKLPVRSCPLSEHLSGSAPGSHQPPSEKLPPHWALSCSLPVPALTSPRKLATLAPTQPHGTSDPALSSESPQNAACGAAAGGTCGGNSSRRSTPRADAVVRRGCPKRQHCKLKCQDPGRSAALSRSRGGWRRYSAHRPSPPSERPAVRGRGYRAFQSLMAVSVQQRRPVLSTSLSLLSHTRGPAPLRTPSVLPSHLDHQLPLRSWRTSQGRWALTVGRDQGAGSPGGGWGPRAPGRELLEDKAPGRPENRRLQEYLLRLHEENFQAAP</sequence>
<dbReference type="VEuPathDB" id="HostDB:LOC118655624"/>
<feature type="region of interest" description="Disordered" evidence="1">
    <location>
        <begin position="59"/>
        <end position="160"/>
    </location>
</feature>